<dbReference type="Proteomes" id="UP000461409">
    <property type="component" value="Unassembled WGS sequence"/>
</dbReference>
<dbReference type="GO" id="GO:0003677">
    <property type="term" value="F:DNA binding"/>
    <property type="evidence" value="ECO:0007669"/>
    <property type="project" value="InterPro"/>
</dbReference>
<keyword evidence="3" id="KW-1185">Reference proteome</keyword>
<accession>A0A844X841</accession>
<gene>
    <name evidence="2" type="ORF">GRF63_01195</name>
</gene>
<dbReference type="EMBL" id="WUBR01000001">
    <property type="protein sequence ID" value="MWV26507.1"/>
    <property type="molecule type" value="Genomic_DNA"/>
</dbReference>
<name>A0A844X841_9SPHN</name>
<dbReference type="Gene3D" id="1.10.10.10">
    <property type="entry name" value="Winged helix-like DNA-binding domain superfamily/Winged helix DNA-binding domain"/>
    <property type="match status" value="1"/>
</dbReference>
<feature type="region of interest" description="Disordered" evidence="1">
    <location>
        <begin position="76"/>
        <end position="98"/>
    </location>
</feature>
<dbReference type="GO" id="GO:0006355">
    <property type="term" value="P:regulation of DNA-templated transcription"/>
    <property type="evidence" value="ECO:0007669"/>
    <property type="project" value="InterPro"/>
</dbReference>
<dbReference type="RefSeq" id="WP_160484195.1">
    <property type="nucleotide sequence ID" value="NZ_WUBR01000001.1"/>
</dbReference>
<reference evidence="2 3" key="1">
    <citation type="submission" date="2019-12" db="EMBL/GenBank/DDBJ databases">
        <authorList>
            <person name="Lee S.D."/>
        </authorList>
    </citation>
    <scope>NUCLEOTIDE SEQUENCE [LARGE SCALE GENOMIC DNA]</scope>
    <source>
        <strain evidence="2 3">GH3-10</strain>
    </source>
</reference>
<dbReference type="InterPro" id="IPR036388">
    <property type="entry name" value="WH-like_DNA-bd_sf"/>
</dbReference>
<sequence>MRVPNLGETELLVPLHEGMFEMPMWDTFLKRLKQVTACDSASLLIHAPDAVSAIQLSAGSATPAPGLQQLFDARLDSGRDSGRDSGQDAGRGGAEPMRARSMREGRVYSLAELLDLGEEQRDFARKVLDPLDLRHMRSVRLGDPSGLDAWLVLTSAEEIAPSASALLTALLPHMRVALRVLARLEQEKARASMTAGAFSHIDFGWIAVDRRCRVVDMDEQAQRFLSRSAALRQGPYGRLTPLSPAIDRQLTILVKSFAEKPDARPRAVNLSQDPWIDILVSPVRVTSLSVGGKAVAVVYFRGDQSSSADRCQQLIDMFKLTQSEARFAWSIAQGISIADAAEKHGLTIETARNYSKKIYAKTGARGQVDFMRRVLTSVVAITVH</sequence>
<dbReference type="InterPro" id="IPR016032">
    <property type="entry name" value="Sig_transdc_resp-reg_C-effctor"/>
</dbReference>
<proteinExistence type="predicted"/>
<evidence type="ECO:0000256" key="1">
    <source>
        <dbReference type="SAM" id="MobiDB-lite"/>
    </source>
</evidence>
<evidence type="ECO:0000313" key="3">
    <source>
        <dbReference type="Proteomes" id="UP000461409"/>
    </source>
</evidence>
<reference evidence="2 3" key="2">
    <citation type="submission" date="2020-02" db="EMBL/GenBank/DDBJ databases">
        <title>Erythrobacter dongmakensis sp. nov., isolated from a tidal mudflat.</title>
        <authorList>
            <person name="Kim I.S."/>
        </authorList>
    </citation>
    <scope>NUCLEOTIDE SEQUENCE [LARGE SCALE GENOMIC DNA]</scope>
    <source>
        <strain evidence="2 3">GH3-10</strain>
    </source>
</reference>
<dbReference type="SUPFAM" id="SSF46894">
    <property type="entry name" value="C-terminal effector domain of the bipartite response regulators"/>
    <property type="match status" value="1"/>
</dbReference>
<dbReference type="AlphaFoldDB" id="A0A844X841"/>
<protein>
    <submittedName>
        <fullName evidence="2">Helix-turn-helix transcriptional regulator</fullName>
    </submittedName>
</protein>
<organism evidence="2 3">
    <name type="scientific">Aurantiacibacter rhizosphaerae</name>
    <dbReference type="NCBI Taxonomy" id="2691582"/>
    <lineage>
        <taxon>Bacteria</taxon>
        <taxon>Pseudomonadati</taxon>
        <taxon>Pseudomonadota</taxon>
        <taxon>Alphaproteobacteria</taxon>
        <taxon>Sphingomonadales</taxon>
        <taxon>Erythrobacteraceae</taxon>
        <taxon>Aurantiacibacter</taxon>
    </lineage>
</organism>
<feature type="compositionally biased region" description="Basic and acidic residues" evidence="1">
    <location>
        <begin position="76"/>
        <end position="86"/>
    </location>
</feature>
<comment type="caution">
    <text evidence="2">The sequence shown here is derived from an EMBL/GenBank/DDBJ whole genome shotgun (WGS) entry which is preliminary data.</text>
</comment>
<evidence type="ECO:0000313" key="2">
    <source>
        <dbReference type="EMBL" id="MWV26507.1"/>
    </source>
</evidence>